<reference evidence="2" key="1">
    <citation type="journal article" date="2017" name="Nat. Ecol. Evol.">
        <title>Genome expansion and lineage-specific genetic innovations in the forest pathogenic fungi Armillaria.</title>
        <authorList>
            <person name="Sipos G."/>
            <person name="Prasanna A.N."/>
            <person name="Walter M.C."/>
            <person name="O'Connor E."/>
            <person name="Balint B."/>
            <person name="Krizsan K."/>
            <person name="Kiss B."/>
            <person name="Hess J."/>
            <person name="Varga T."/>
            <person name="Slot J."/>
            <person name="Riley R."/>
            <person name="Boka B."/>
            <person name="Rigling D."/>
            <person name="Barry K."/>
            <person name="Lee J."/>
            <person name="Mihaltcheva S."/>
            <person name="LaButti K."/>
            <person name="Lipzen A."/>
            <person name="Waldron R."/>
            <person name="Moloney N.M."/>
            <person name="Sperisen C."/>
            <person name="Kredics L."/>
            <person name="Vagvoelgyi C."/>
            <person name="Patrignani A."/>
            <person name="Fitzpatrick D."/>
            <person name="Nagy I."/>
            <person name="Doyle S."/>
            <person name="Anderson J.B."/>
            <person name="Grigoriev I.V."/>
            <person name="Gueldener U."/>
            <person name="Muensterkoetter M."/>
            <person name="Nagy L.G."/>
        </authorList>
    </citation>
    <scope>NUCLEOTIDE SEQUENCE [LARGE SCALE GENOMIC DNA]</scope>
    <source>
        <strain evidence="2">28-4</strain>
    </source>
</reference>
<evidence type="ECO:0000313" key="1">
    <source>
        <dbReference type="EMBL" id="PBK70574.1"/>
    </source>
</evidence>
<proteinExistence type="predicted"/>
<sequence length="180" mass="20011">KTPVMKDSGGQVQVNPETKAKLLTLSFFPECSNLKRQHRAPMNPLPNPDINLDRIINAIKQSKPYSAPGPTGIPNVTIQSAINFYAPALLGILQASLCLSYFPMCFKIFKIIVLCKLGKDNYTIPKAYRLIVLEETLGKILESAMAGWMMETLEENGHLPEHHYGSRAGRCMVDPLLQLT</sequence>
<name>A0A2H3BNS8_9AGAR</name>
<dbReference type="Proteomes" id="UP000218334">
    <property type="component" value="Unassembled WGS sequence"/>
</dbReference>
<feature type="non-terminal residue" evidence="1">
    <location>
        <position position="1"/>
    </location>
</feature>
<keyword evidence="2" id="KW-1185">Reference proteome</keyword>
<organism evidence="1 2">
    <name type="scientific">Armillaria solidipes</name>
    <dbReference type="NCBI Taxonomy" id="1076256"/>
    <lineage>
        <taxon>Eukaryota</taxon>
        <taxon>Fungi</taxon>
        <taxon>Dikarya</taxon>
        <taxon>Basidiomycota</taxon>
        <taxon>Agaricomycotina</taxon>
        <taxon>Agaricomycetes</taxon>
        <taxon>Agaricomycetidae</taxon>
        <taxon>Agaricales</taxon>
        <taxon>Marasmiineae</taxon>
        <taxon>Physalacriaceae</taxon>
        <taxon>Armillaria</taxon>
    </lineage>
</organism>
<protein>
    <recommendedName>
        <fullName evidence="3">Reverse transcriptase domain-containing protein</fullName>
    </recommendedName>
</protein>
<dbReference type="PANTHER" id="PTHR33481:SF1">
    <property type="entry name" value="ENDONUCLEASE_EXONUCLEASE_PHOSPHATASE DOMAIN-CONTAINING PROTEIN-RELATED"/>
    <property type="match status" value="1"/>
</dbReference>
<dbReference type="STRING" id="1076256.A0A2H3BNS8"/>
<gene>
    <name evidence="1" type="ORF">ARMSODRAFT_884838</name>
</gene>
<dbReference type="AlphaFoldDB" id="A0A2H3BNS8"/>
<dbReference type="EMBL" id="KZ293426">
    <property type="protein sequence ID" value="PBK70574.1"/>
    <property type="molecule type" value="Genomic_DNA"/>
</dbReference>
<evidence type="ECO:0008006" key="3">
    <source>
        <dbReference type="Google" id="ProtNLM"/>
    </source>
</evidence>
<evidence type="ECO:0000313" key="2">
    <source>
        <dbReference type="Proteomes" id="UP000218334"/>
    </source>
</evidence>
<dbReference type="PANTHER" id="PTHR33481">
    <property type="entry name" value="REVERSE TRANSCRIPTASE"/>
    <property type="match status" value="1"/>
</dbReference>
<accession>A0A2H3BNS8</accession>